<feature type="compositionally biased region" description="Acidic residues" evidence="1">
    <location>
        <begin position="83"/>
        <end position="96"/>
    </location>
</feature>
<dbReference type="InterPro" id="IPR010879">
    <property type="entry name" value="DUF1508"/>
</dbReference>
<keyword evidence="2" id="KW-0812">Transmembrane</keyword>
<evidence type="ECO:0000259" key="3">
    <source>
        <dbReference type="Pfam" id="PF07411"/>
    </source>
</evidence>
<accession>A0A9D1Z652</accession>
<evidence type="ECO:0000313" key="5">
    <source>
        <dbReference type="Proteomes" id="UP000824135"/>
    </source>
</evidence>
<evidence type="ECO:0000256" key="1">
    <source>
        <dbReference type="SAM" id="MobiDB-lite"/>
    </source>
</evidence>
<reference evidence="4" key="1">
    <citation type="journal article" date="2021" name="PeerJ">
        <title>Extensive microbial diversity within the chicken gut microbiome revealed by metagenomics and culture.</title>
        <authorList>
            <person name="Gilroy R."/>
            <person name="Ravi A."/>
            <person name="Getino M."/>
            <person name="Pursley I."/>
            <person name="Horton D.L."/>
            <person name="Alikhan N.F."/>
            <person name="Baker D."/>
            <person name="Gharbi K."/>
            <person name="Hall N."/>
            <person name="Watson M."/>
            <person name="Adriaenssens E.M."/>
            <person name="Foster-Nyarko E."/>
            <person name="Jarju S."/>
            <person name="Secka A."/>
            <person name="Antonio M."/>
            <person name="Oren A."/>
            <person name="Chaudhuri R.R."/>
            <person name="La Ragione R."/>
            <person name="Hildebrand F."/>
            <person name="Pallen M.J."/>
        </authorList>
    </citation>
    <scope>NUCLEOTIDE SEQUENCE</scope>
    <source>
        <strain evidence="4">CHK199-9574</strain>
    </source>
</reference>
<dbReference type="Pfam" id="PF05568">
    <property type="entry name" value="ASFV_J13L"/>
    <property type="match status" value="1"/>
</dbReference>
<protein>
    <submittedName>
        <fullName evidence="4">DUF1508 domain-containing protein</fullName>
    </submittedName>
</protein>
<feature type="region of interest" description="Disordered" evidence="1">
    <location>
        <begin position="73"/>
        <end position="170"/>
    </location>
</feature>
<reference evidence="4" key="2">
    <citation type="submission" date="2021-04" db="EMBL/GenBank/DDBJ databases">
        <authorList>
            <person name="Gilroy R."/>
        </authorList>
    </citation>
    <scope>NUCLEOTIDE SEQUENCE</scope>
    <source>
        <strain evidence="4">CHK199-9574</strain>
    </source>
</reference>
<dbReference type="AlphaFoldDB" id="A0A9D1Z652"/>
<dbReference type="PANTHER" id="PTHR40606:SF1">
    <property type="entry name" value="UPF0339 PROTEIN YEGP"/>
    <property type="match status" value="1"/>
</dbReference>
<keyword evidence="2" id="KW-0472">Membrane</keyword>
<dbReference type="InterPro" id="IPR051141">
    <property type="entry name" value="UPF0339_domain"/>
</dbReference>
<dbReference type="InterPro" id="IPR008385">
    <property type="entry name" value="ASFV_p54"/>
</dbReference>
<comment type="caution">
    <text evidence="4">The sequence shown here is derived from an EMBL/GenBank/DDBJ whole genome shotgun (WGS) entry which is preliminary data.</text>
</comment>
<feature type="transmembrane region" description="Helical" evidence="2">
    <location>
        <begin position="12"/>
        <end position="34"/>
    </location>
</feature>
<dbReference type="Gene3D" id="2.30.29.80">
    <property type="match status" value="1"/>
</dbReference>
<feature type="domain" description="DUF1508" evidence="3">
    <location>
        <begin position="236"/>
        <end position="280"/>
    </location>
</feature>
<dbReference type="InterPro" id="IPR036913">
    <property type="entry name" value="YegP-like_sf"/>
</dbReference>
<feature type="domain" description="DUF1508" evidence="3">
    <location>
        <begin position="187"/>
        <end position="224"/>
    </location>
</feature>
<dbReference type="Proteomes" id="UP000824135">
    <property type="component" value="Unassembled WGS sequence"/>
</dbReference>
<evidence type="ECO:0000313" key="4">
    <source>
        <dbReference type="EMBL" id="HIY77601.1"/>
    </source>
</evidence>
<feature type="compositionally biased region" description="Polar residues" evidence="1">
    <location>
        <begin position="142"/>
        <end position="156"/>
    </location>
</feature>
<sequence>MDKIIQYCKDNPILVIILAALLVAVIVIIVVIAVHSSRKKKRAKEAALKAENAAVPSEQPAPVNREQLSVQPDGISTAPAADPAEDEPVQEEDIESMPEQPDTQAQPAISEADEGVPAAPVQPAEPREKPAQAKTRSAVKAQKTQPNTDAAEQTAPQAVVHADADESKAEEDKKYAGKWVICKNEENDTYYFTLLASNGEKLLESIEYTSLTGAKNGIKTHKNNILKGNIVISRSKSNQYYFKLLNGSKQLLCTGETYKTRTNCENAVESVKRFAETAVVSVDVDKENS</sequence>
<dbReference type="SUPFAM" id="SSF160113">
    <property type="entry name" value="YegP-like"/>
    <property type="match status" value="2"/>
</dbReference>
<organism evidence="4 5">
    <name type="scientific">Candidatus Borkfalkia excrementavium</name>
    <dbReference type="NCBI Taxonomy" id="2838505"/>
    <lineage>
        <taxon>Bacteria</taxon>
        <taxon>Bacillati</taxon>
        <taxon>Bacillota</taxon>
        <taxon>Clostridia</taxon>
        <taxon>Christensenellales</taxon>
        <taxon>Christensenellaceae</taxon>
        <taxon>Candidatus Borkfalkia</taxon>
    </lineage>
</organism>
<keyword evidence="2" id="KW-1133">Transmembrane helix</keyword>
<proteinExistence type="predicted"/>
<name>A0A9D1Z652_9FIRM</name>
<evidence type="ECO:0000256" key="2">
    <source>
        <dbReference type="SAM" id="Phobius"/>
    </source>
</evidence>
<gene>
    <name evidence="4" type="ORF">H9728_01010</name>
</gene>
<dbReference type="PANTHER" id="PTHR40606">
    <property type="match status" value="1"/>
</dbReference>
<dbReference type="EMBL" id="DXCO01000008">
    <property type="protein sequence ID" value="HIY77601.1"/>
    <property type="molecule type" value="Genomic_DNA"/>
</dbReference>
<dbReference type="Pfam" id="PF07411">
    <property type="entry name" value="DUF1508"/>
    <property type="match status" value="2"/>
</dbReference>